<keyword evidence="13" id="KW-0732">Signal</keyword>
<dbReference type="InterPro" id="IPR000531">
    <property type="entry name" value="Beta-barrel_TonB"/>
</dbReference>
<keyword evidence="17" id="KW-1185">Reference proteome</keyword>
<dbReference type="EMBL" id="BTFW01000001">
    <property type="protein sequence ID" value="GMM60975.1"/>
    <property type="molecule type" value="Genomic_DNA"/>
</dbReference>
<sequence length="768" mass="84070">MIAIINRGRFFKEATLLASSALLAIGTAAHAAPDAEAAPGDEAVAPAPAEGETTAPELVVTGHADDAIQTVQRTPASITSLSGEKLAQQGISTIRELGNIVPNLFQQRTSVSYLNAVFSIRGVGEFDPQGEPSVPIYVDGVYIPKVLGSQQELLDIERLEVARGPQGQSFGHSAEGGTISITTTVPDKERKFKAQLAYGNYNDVRAGIAASGPLGGDFYGGVALSYHRRDGFDRNVTVGRDVNTVNYLAGRIKLRYAPGDRLDVILTISGVHDRSTVRGVQDALRGNTNAYNQVYPWNRYDQLSASLAVRYAFNDRLTLSSLTSAYGFYQHAFYDNTGDYYARTSQLVTYKDRAYQEDLKLEGDSGIAHFTAGLYLFREEWYTNRRAIMAANAPVNPAALLYQPVYAQIQQNTDNIAPYAQAALALTPRATLTLGLRYNWERHSQANSLSWLVDSASHTATPSNILQVINNTPVGPPIWSTGNLHDSWDTWAPRIAFDYRFSSNVRGYVTRSEGTKSGGYDYRAQSAATGLRQASTPFNPERAINYEGGIKTEWAGGRLRANLSGFYIDFRNIQVTALDPVAQISRRFNAGRGKSHGIEFEGTAIPVQGLQLDFNASWLKARLDRYDGTVTSVTYANGVRLYSSPRAGNALPNSPEWQARFAATWQVPVRMPGRWSLGGDVNYQSSSYSAITNNFSDLVPAQTYFNAALSYTTANEAWAFTLSGRNLANKRYAQGVGYVAASATGEALYRSTNYNDPRTVLFTVTWKK</sequence>
<dbReference type="Proteomes" id="UP001187221">
    <property type="component" value="Unassembled WGS sequence"/>
</dbReference>
<comment type="subcellular location">
    <subcellularLocation>
        <location evidence="1 11">Cell outer membrane</location>
        <topology evidence="1 11">Multi-pass membrane protein</topology>
    </subcellularLocation>
</comment>
<keyword evidence="4" id="KW-0410">Iron transport</keyword>
<dbReference type="InterPro" id="IPR039426">
    <property type="entry name" value="TonB-dep_rcpt-like"/>
</dbReference>
<evidence type="ECO:0000256" key="4">
    <source>
        <dbReference type="ARBA" id="ARBA00022496"/>
    </source>
</evidence>
<accession>A0ABQ6P7B9</accession>
<evidence type="ECO:0000256" key="1">
    <source>
        <dbReference type="ARBA" id="ARBA00004571"/>
    </source>
</evidence>
<evidence type="ECO:0000256" key="2">
    <source>
        <dbReference type="ARBA" id="ARBA00022448"/>
    </source>
</evidence>
<dbReference type="RefSeq" id="WP_317974705.1">
    <property type="nucleotide sequence ID" value="NZ_BTFW01000001.1"/>
</dbReference>
<keyword evidence="7" id="KW-0406">Ion transport</keyword>
<evidence type="ECO:0000256" key="7">
    <source>
        <dbReference type="ARBA" id="ARBA00023065"/>
    </source>
</evidence>
<keyword evidence="9 11" id="KW-0472">Membrane</keyword>
<dbReference type="InterPro" id="IPR012910">
    <property type="entry name" value="Plug_dom"/>
</dbReference>
<evidence type="ECO:0000256" key="9">
    <source>
        <dbReference type="ARBA" id="ARBA00023136"/>
    </source>
</evidence>
<evidence type="ECO:0000259" key="14">
    <source>
        <dbReference type="Pfam" id="PF00593"/>
    </source>
</evidence>
<comment type="caution">
    <text evidence="16">The sequence shown here is derived from an EMBL/GenBank/DDBJ whole genome shotgun (WGS) entry which is preliminary data.</text>
</comment>
<feature type="chain" id="PRO_5047440114" evidence="13">
    <location>
        <begin position="32"/>
        <end position="768"/>
    </location>
</feature>
<evidence type="ECO:0000256" key="10">
    <source>
        <dbReference type="ARBA" id="ARBA00023237"/>
    </source>
</evidence>
<evidence type="ECO:0000256" key="12">
    <source>
        <dbReference type="RuleBase" id="RU003357"/>
    </source>
</evidence>
<reference evidence="16 17" key="1">
    <citation type="submission" date="2023-06" db="EMBL/GenBank/DDBJ databases">
        <title>Draft genome sequence of Novosphingobium sp. strain IK01.</title>
        <authorList>
            <person name="Hatamoto M."/>
            <person name="Ikarashi T."/>
            <person name="Yamaguchi T."/>
        </authorList>
    </citation>
    <scope>NUCLEOTIDE SEQUENCE [LARGE SCALE GENOMIC DNA]</scope>
    <source>
        <strain evidence="16 17">IK01</strain>
    </source>
</reference>
<keyword evidence="8 12" id="KW-0798">TonB box</keyword>
<keyword evidence="6" id="KW-0408">Iron</keyword>
<gene>
    <name evidence="16" type="ORF">NUTIK01_17520</name>
</gene>
<evidence type="ECO:0000256" key="5">
    <source>
        <dbReference type="ARBA" id="ARBA00022692"/>
    </source>
</evidence>
<dbReference type="SUPFAM" id="SSF56935">
    <property type="entry name" value="Porins"/>
    <property type="match status" value="1"/>
</dbReference>
<feature type="domain" description="TonB-dependent receptor plug" evidence="15">
    <location>
        <begin position="71"/>
        <end position="178"/>
    </location>
</feature>
<feature type="domain" description="TonB-dependent receptor-like beta-barrel" evidence="14">
    <location>
        <begin position="285"/>
        <end position="727"/>
    </location>
</feature>
<evidence type="ECO:0000259" key="15">
    <source>
        <dbReference type="Pfam" id="PF07715"/>
    </source>
</evidence>
<dbReference type="PROSITE" id="PS52016">
    <property type="entry name" value="TONB_DEPENDENT_REC_3"/>
    <property type="match status" value="1"/>
</dbReference>
<keyword evidence="5 11" id="KW-0812">Transmembrane</keyword>
<dbReference type="Pfam" id="PF00593">
    <property type="entry name" value="TonB_dep_Rec_b-barrel"/>
    <property type="match status" value="1"/>
</dbReference>
<evidence type="ECO:0000313" key="17">
    <source>
        <dbReference type="Proteomes" id="UP001187221"/>
    </source>
</evidence>
<keyword evidence="3 11" id="KW-1134">Transmembrane beta strand</keyword>
<feature type="signal peptide" evidence="13">
    <location>
        <begin position="1"/>
        <end position="31"/>
    </location>
</feature>
<proteinExistence type="inferred from homology"/>
<dbReference type="PANTHER" id="PTHR32552">
    <property type="entry name" value="FERRICHROME IRON RECEPTOR-RELATED"/>
    <property type="match status" value="1"/>
</dbReference>
<evidence type="ECO:0000256" key="3">
    <source>
        <dbReference type="ARBA" id="ARBA00022452"/>
    </source>
</evidence>
<dbReference type="CDD" id="cd01347">
    <property type="entry name" value="ligand_gated_channel"/>
    <property type="match status" value="1"/>
</dbReference>
<keyword evidence="16" id="KW-0675">Receptor</keyword>
<name>A0ABQ6P7B9_9SPHN</name>
<dbReference type="Gene3D" id="2.40.170.20">
    <property type="entry name" value="TonB-dependent receptor, beta-barrel domain"/>
    <property type="match status" value="1"/>
</dbReference>
<comment type="similarity">
    <text evidence="11 12">Belongs to the TonB-dependent receptor family.</text>
</comment>
<organism evidence="16 17">
    <name type="scientific">Novosphingobium pituita</name>
    <dbReference type="NCBI Taxonomy" id="3056842"/>
    <lineage>
        <taxon>Bacteria</taxon>
        <taxon>Pseudomonadati</taxon>
        <taxon>Pseudomonadota</taxon>
        <taxon>Alphaproteobacteria</taxon>
        <taxon>Sphingomonadales</taxon>
        <taxon>Sphingomonadaceae</taxon>
        <taxon>Novosphingobium</taxon>
    </lineage>
</organism>
<dbReference type="InterPro" id="IPR036942">
    <property type="entry name" value="Beta-barrel_TonB_sf"/>
</dbReference>
<evidence type="ECO:0000256" key="11">
    <source>
        <dbReference type="PROSITE-ProRule" id="PRU01360"/>
    </source>
</evidence>
<evidence type="ECO:0000313" key="16">
    <source>
        <dbReference type="EMBL" id="GMM60975.1"/>
    </source>
</evidence>
<evidence type="ECO:0000256" key="13">
    <source>
        <dbReference type="SAM" id="SignalP"/>
    </source>
</evidence>
<dbReference type="PANTHER" id="PTHR32552:SF81">
    <property type="entry name" value="TONB-DEPENDENT OUTER MEMBRANE RECEPTOR"/>
    <property type="match status" value="1"/>
</dbReference>
<evidence type="ECO:0000256" key="8">
    <source>
        <dbReference type="ARBA" id="ARBA00023077"/>
    </source>
</evidence>
<evidence type="ECO:0000256" key="6">
    <source>
        <dbReference type="ARBA" id="ARBA00023004"/>
    </source>
</evidence>
<protein>
    <submittedName>
        <fullName evidence="16">TonB-dependent receptor</fullName>
    </submittedName>
</protein>
<keyword evidence="10 11" id="KW-0998">Cell outer membrane</keyword>
<dbReference type="Pfam" id="PF07715">
    <property type="entry name" value="Plug"/>
    <property type="match status" value="1"/>
</dbReference>
<keyword evidence="2 11" id="KW-0813">Transport</keyword>